<dbReference type="OrthoDB" id="5801306at2"/>
<dbReference type="InterPro" id="IPR049809">
    <property type="entry name" value="YehF/YfeS-like_WGR"/>
</dbReference>
<dbReference type="SMART" id="SM00773">
    <property type="entry name" value="WGR"/>
    <property type="match status" value="1"/>
</dbReference>
<dbReference type="InterPro" id="IPR008893">
    <property type="entry name" value="WGR_domain"/>
</dbReference>
<dbReference type="AlphaFoldDB" id="A0A387G0B4"/>
<protein>
    <submittedName>
        <fullName evidence="3">WGR domain-containing protein</fullName>
    </submittedName>
</protein>
<dbReference type="SUPFAM" id="SSF142921">
    <property type="entry name" value="WGR domain-like"/>
    <property type="match status" value="1"/>
</dbReference>
<dbReference type="CDD" id="cd07996">
    <property type="entry name" value="WGR_MMR_like"/>
    <property type="match status" value="1"/>
</dbReference>
<sequence length="103" mass="11901">MALYPYQLYCQRFDAARNMARYYMLSIQPTLFGEVAVTRAWGRIGKRGGEKTEMFETERDAAVHFLDLARRKHAKGYRPVASCGNAHIEHPSNNDRGDNKHLR</sequence>
<dbReference type="InterPro" id="IPR036930">
    <property type="entry name" value="WGR_dom_sf"/>
</dbReference>
<dbReference type="RefSeq" id="WP_120709241.1">
    <property type="nucleotide sequence ID" value="NZ_CP032697.1"/>
</dbReference>
<dbReference type="PROSITE" id="PS51977">
    <property type="entry name" value="WGR"/>
    <property type="match status" value="1"/>
</dbReference>
<feature type="compositionally biased region" description="Basic and acidic residues" evidence="1">
    <location>
        <begin position="87"/>
        <end position="103"/>
    </location>
</feature>
<evidence type="ECO:0000259" key="2">
    <source>
        <dbReference type="PROSITE" id="PS51977"/>
    </source>
</evidence>
<gene>
    <name evidence="3" type="ORF">CCGE525_36975</name>
</gene>
<reference evidence="3 4" key="1">
    <citation type="submission" date="2018-10" db="EMBL/GenBank/DDBJ databases">
        <title>Rhizobium etli, R. leguminosarum and a new Rhizobium genospecies from Phaseolus dumosus.</title>
        <authorList>
            <person name="Ramirez-Puebla S.T."/>
            <person name="Rogel-Hernandez M.A."/>
            <person name="Guerrero G."/>
            <person name="Ormeno-Orrillo E."/>
            <person name="Martinez-Romero J.C."/>
            <person name="Negrete-Yankelevich S."/>
            <person name="Martinez-Romero E."/>
        </authorList>
    </citation>
    <scope>NUCLEOTIDE SEQUENCE [LARGE SCALE GENOMIC DNA]</scope>
    <source>
        <strain evidence="3 4">CCGE525</strain>
        <plasmid evidence="4">prccge525a</plasmid>
    </source>
</reference>
<evidence type="ECO:0000256" key="1">
    <source>
        <dbReference type="SAM" id="MobiDB-lite"/>
    </source>
</evidence>
<dbReference type="KEGG" id="rjg:CCGE525_36975"/>
<organism evidence="3 4">
    <name type="scientific">Rhizobium jaguaris</name>
    <dbReference type="NCBI Taxonomy" id="1312183"/>
    <lineage>
        <taxon>Bacteria</taxon>
        <taxon>Pseudomonadati</taxon>
        <taxon>Pseudomonadota</taxon>
        <taxon>Alphaproteobacteria</taxon>
        <taxon>Hyphomicrobiales</taxon>
        <taxon>Rhizobiaceae</taxon>
        <taxon>Rhizobium/Agrobacterium group</taxon>
        <taxon>Rhizobium</taxon>
    </lineage>
</organism>
<dbReference type="Proteomes" id="UP000282195">
    <property type="component" value="Plasmid pRCCGE525a"/>
</dbReference>
<evidence type="ECO:0000313" key="3">
    <source>
        <dbReference type="EMBL" id="AYG64349.1"/>
    </source>
</evidence>
<feature type="region of interest" description="Disordered" evidence="1">
    <location>
        <begin position="82"/>
        <end position="103"/>
    </location>
</feature>
<geneLocation type="plasmid" evidence="4">
    <name>prccge525a</name>
</geneLocation>
<accession>A0A387G0B4</accession>
<evidence type="ECO:0000313" key="4">
    <source>
        <dbReference type="Proteomes" id="UP000282195"/>
    </source>
</evidence>
<dbReference type="Gene3D" id="2.20.140.10">
    <property type="entry name" value="WGR domain"/>
    <property type="match status" value="1"/>
</dbReference>
<keyword evidence="3" id="KW-0614">Plasmid</keyword>
<feature type="domain" description="WGR" evidence="2">
    <location>
        <begin position="5"/>
        <end position="94"/>
    </location>
</feature>
<dbReference type="EMBL" id="CP032697">
    <property type="protein sequence ID" value="AYG64349.1"/>
    <property type="molecule type" value="Genomic_DNA"/>
</dbReference>
<proteinExistence type="predicted"/>
<keyword evidence="4" id="KW-1185">Reference proteome</keyword>
<dbReference type="Pfam" id="PF05406">
    <property type="entry name" value="WGR"/>
    <property type="match status" value="1"/>
</dbReference>
<name>A0A387G0B4_9HYPH</name>